<proteinExistence type="predicted"/>
<dbReference type="InterPro" id="IPR011856">
    <property type="entry name" value="tRNA_endonuc-like_dom_sf"/>
</dbReference>
<dbReference type="AlphaFoldDB" id="A0A518DN81"/>
<dbReference type="GO" id="GO:0003676">
    <property type="term" value="F:nucleic acid binding"/>
    <property type="evidence" value="ECO:0007669"/>
    <property type="project" value="InterPro"/>
</dbReference>
<accession>A0A518DN81</accession>
<dbReference type="EMBL" id="CP036433">
    <property type="protein sequence ID" value="QDU93292.1"/>
    <property type="molecule type" value="Genomic_DNA"/>
</dbReference>
<sequence length="392" mass="43811">MQSPPLLLNSLQDPGRRLVRLQSEPHDPKNEAWLQELLYAHPELLPTEEFDDAFAKPVPIGREVPTARGPIDNLYLSPAGGITVVETKLWKNPEKHRTVVAQIIDYAKELAAWDYDQLCAAVLNSSRRRKETGAVSLEEKMQPALAQEGLPLHEFQENTAACLSAGRFLLLIVGDRVSPNIALLTQAIQSAPGLSFTLGLAEMKLYEVQPGQDWPLLVVPEVIGKTVEKIRGVVQVQYTQEKPRVRVDVVDTEVAPPSPVDGFTLETFLEAIPDDLKQTYLDAIQAWKQIGGSLLVRTKTLYFAIELAGQTQRVIRCRPYQVTVLREKQLDEWTGDPHLFPAYLEALQAAPVVQRSVREDRLWIDNEKFDADSLAVLFAAATQTIQQAKEAE</sequence>
<dbReference type="Gene3D" id="3.40.1350.10">
    <property type="match status" value="1"/>
</dbReference>
<dbReference type="Proteomes" id="UP000317648">
    <property type="component" value="Chromosome"/>
</dbReference>
<protein>
    <recommendedName>
        <fullName evidence="3">DUF91 domain-containing protein</fullName>
    </recommendedName>
</protein>
<reference evidence="1 2" key="1">
    <citation type="submission" date="2019-02" db="EMBL/GenBank/DDBJ databases">
        <title>Deep-cultivation of Planctomycetes and their phenomic and genomic characterization uncovers novel biology.</title>
        <authorList>
            <person name="Wiegand S."/>
            <person name="Jogler M."/>
            <person name="Boedeker C."/>
            <person name="Pinto D."/>
            <person name="Vollmers J."/>
            <person name="Rivas-Marin E."/>
            <person name="Kohn T."/>
            <person name="Peeters S.H."/>
            <person name="Heuer A."/>
            <person name="Rast P."/>
            <person name="Oberbeckmann S."/>
            <person name="Bunk B."/>
            <person name="Jeske O."/>
            <person name="Meyerdierks A."/>
            <person name="Storesund J.E."/>
            <person name="Kallscheuer N."/>
            <person name="Luecker S."/>
            <person name="Lage O.M."/>
            <person name="Pohl T."/>
            <person name="Merkel B.J."/>
            <person name="Hornburger P."/>
            <person name="Mueller R.-W."/>
            <person name="Bruemmer F."/>
            <person name="Labrenz M."/>
            <person name="Spormann A.M."/>
            <person name="Op den Camp H."/>
            <person name="Overmann J."/>
            <person name="Amann R."/>
            <person name="Jetten M.S.M."/>
            <person name="Mascher T."/>
            <person name="Medema M.H."/>
            <person name="Devos D.P."/>
            <person name="Kaster A.-K."/>
            <person name="Ovreas L."/>
            <person name="Rohde M."/>
            <person name="Galperin M.Y."/>
            <person name="Jogler C."/>
        </authorList>
    </citation>
    <scope>NUCLEOTIDE SEQUENCE [LARGE SCALE GENOMIC DNA]</scope>
    <source>
        <strain evidence="1 2">Pla85_3_4</strain>
    </source>
</reference>
<organism evidence="1 2">
    <name type="scientific">Lignipirellula cremea</name>
    <dbReference type="NCBI Taxonomy" id="2528010"/>
    <lineage>
        <taxon>Bacteria</taxon>
        <taxon>Pseudomonadati</taxon>
        <taxon>Planctomycetota</taxon>
        <taxon>Planctomycetia</taxon>
        <taxon>Pirellulales</taxon>
        <taxon>Pirellulaceae</taxon>
        <taxon>Lignipirellula</taxon>
    </lineage>
</organism>
<evidence type="ECO:0000313" key="1">
    <source>
        <dbReference type="EMBL" id="QDU93292.1"/>
    </source>
</evidence>
<evidence type="ECO:0000313" key="2">
    <source>
        <dbReference type="Proteomes" id="UP000317648"/>
    </source>
</evidence>
<gene>
    <name evidence="1" type="ORF">Pla8534_10720</name>
</gene>
<dbReference type="RefSeq" id="WP_145049974.1">
    <property type="nucleotide sequence ID" value="NZ_CP036433.1"/>
</dbReference>
<keyword evidence="2" id="KW-1185">Reference proteome</keyword>
<name>A0A518DN81_9BACT</name>
<evidence type="ECO:0008006" key="3">
    <source>
        <dbReference type="Google" id="ProtNLM"/>
    </source>
</evidence>
<dbReference type="OrthoDB" id="506280at2"/>
<dbReference type="KEGG" id="lcre:Pla8534_10720"/>